<evidence type="ECO:0000256" key="1">
    <source>
        <dbReference type="ARBA" id="ARBA00004141"/>
    </source>
</evidence>
<evidence type="ECO:0000313" key="7">
    <source>
        <dbReference type="EMBL" id="MCU6699542.1"/>
    </source>
</evidence>
<dbReference type="Proteomes" id="UP001207605">
    <property type="component" value="Unassembled WGS sequence"/>
</dbReference>
<dbReference type="PANTHER" id="PTHR21716:SF68">
    <property type="entry name" value="TRANSPORT PROTEIN YTVI-RELATED"/>
    <property type="match status" value="1"/>
</dbReference>
<comment type="similarity">
    <text evidence="2">Belongs to the autoinducer-2 exporter (AI-2E) (TC 2.A.86) family.</text>
</comment>
<organism evidence="7 8">
    <name type="scientific">Dorea ammoniilytica</name>
    <dbReference type="NCBI Taxonomy" id="2981788"/>
    <lineage>
        <taxon>Bacteria</taxon>
        <taxon>Bacillati</taxon>
        <taxon>Bacillota</taxon>
        <taxon>Clostridia</taxon>
        <taxon>Lachnospirales</taxon>
        <taxon>Lachnospiraceae</taxon>
        <taxon>Dorea</taxon>
    </lineage>
</organism>
<feature type="transmembrane region" description="Helical" evidence="6">
    <location>
        <begin position="254"/>
        <end position="278"/>
    </location>
</feature>
<dbReference type="Pfam" id="PF01594">
    <property type="entry name" value="AI-2E_transport"/>
    <property type="match status" value="1"/>
</dbReference>
<accession>A0ABT2S4M6</accession>
<dbReference type="InterPro" id="IPR014227">
    <property type="entry name" value="YtvI-like"/>
</dbReference>
<feature type="transmembrane region" description="Helical" evidence="6">
    <location>
        <begin position="12"/>
        <end position="32"/>
    </location>
</feature>
<feature type="transmembrane region" description="Helical" evidence="6">
    <location>
        <begin position="290"/>
        <end position="308"/>
    </location>
</feature>
<feature type="transmembrane region" description="Helical" evidence="6">
    <location>
        <begin position="172"/>
        <end position="191"/>
    </location>
</feature>
<name>A0ABT2S4M6_9FIRM</name>
<evidence type="ECO:0000256" key="6">
    <source>
        <dbReference type="SAM" id="Phobius"/>
    </source>
</evidence>
<dbReference type="NCBIfam" id="TIGR02872">
    <property type="entry name" value="spore_ytvI"/>
    <property type="match status" value="1"/>
</dbReference>
<feature type="transmembrane region" description="Helical" evidence="6">
    <location>
        <begin position="38"/>
        <end position="61"/>
    </location>
</feature>
<evidence type="ECO:0000256" key="4">
    <source>
        <dbReference type="ARBA" id="ARBA00022989"/>
    </source>
</evidence>
<keyword evidence="4 6" id="KW-1133">Transmembrane helix</keyword>
<evidence type="ECO:0000256" key="2">
    <source>
        <dbReference type="ARBA" id="ARBA00009773"/>
    </source>
</evidence>
<dbReference type="RefSeq" id="WP_262581116.1">
    <property type="nucleotide sequence ID" value="NZ_JAOQJV010000004.1"/>
</dbReference>
<dbReference type="InterPro" id="IPR002549">
    <property type="entry name" value="AI-2E-like"/>
</dbReference>
<evidence type="ECO:0000256" key="3">
    <source>
        <dbReference type="ARBA" id="ARBA00022692"/>
    </source>
</evidence>
<gene>
    <name evidence="7" type="primary">ytvI</name>
    <name evidence="7" type="ORF">OCV65_04740</name>
</gene>
<comment type="subcellular location">
    <subcellularLocation>
        <location evidence="1">Membrane</location>
        <topology evidence="1">Multi-pass membrane protein</topology>
    </subcellularLocation>
</comment>
<evidence type="ECO:0000256" key="5">
    <source>
        <dbReference type="ARBA" id="ARBA00023136"/>
    </source>
</evidence>
<feature type="transmembrane region" description="Helical" evidence="6">
    <location>
        <begin position="73"/>
        <end position="92"/>
    </location>
</feature>
<proteinExistence type="inferred from homology"/>
<keyword evidence="5 6" id="KW-0472">Membrane</keyword>
<dbReference type="EMBL" id="JAOQJV010000004">
    <property type="protein sequence ID" value="MCU6699542.1"/>
    <property type="molecule type" value="Genomic_DNA"/>
</dbReference>
<keyword evidence="8" id="KW-1185">Reference proteome</keyword>
<keyword evidence="3 6" id="KW-0812">Transmembrane</keyword>
<feature type="transmembrane region" description="Helical" evidence="6">
    <location>
        <begin position="328"/>
        <end position="354"/>
    </location>
</feature>
<feature type="transmembrane region" description="Helical" evidence="6">
    <location>
        <begin position="229"/>
        <end position="248"/>
    </location>
</feature>
<sequence length="378" mass="42067">MSVKEDLGDTRPYWKVLVSLVFSLTATVLFIYVGIKAIFYFMPFVIGWILSVIAGPLVTFLEKKLKVMKRLGSAITIILVLALCIGLIYLIISQIWEEISVLIRNFPSMYHDLERGLSQIGAQGNTLFERFPEQIQNSWATLMNNLDDTASSLIGRIGEPTIEVAGNVAKRIPSVLIGTIVAFVSAYFFIADKENLGEWVKKVVPKSITSRLLLVGENLKYAMGGYFKAQFKIMGVVFAILLVGFTLMQIRFSILLAIVIAFLDFLPFFGTGTALIPWAIYKFLVGDYKMVAALVILYGVTQLVRQLIQPKLVGDSMGLNPLYTLFLLYLGYRVGSVLGMIFAVPIGLILLNLYQAGAFDYILNDVKILAEGILSLRE</sequence>
<reference evidence="7 8" key="1">
    <citation type="journal article" date="2021" name="ISME Commun">
        <title>Automated analysis of genomic sequences facilitates high-throughput and comprehensive description of bacteria.</title>
        <authorList>
            <person name="Hitch T.C.A."/>
        </authorList>
    </citation>
    <scope>NUCLEOTIDE SEQUENCE [LARGE SCALE GENOMIC DNA]</scope>
    <source>
        <strain evidence="7 8">Sanger_02</strain>
    </source>
</reference>
<protein>
    <submittedName>
        <fullName evidence="7">Sporulation integral membrane protein YtvI</fullName>
    </submittedName>
</protein>
<comment type="caution">
    <text evidence="7">The sequence shown here is derived from an EMBL/GenBank/DDBJ whole genome shotgun (WGS) entry which is preliminary data.</text>
</comment>
<dbReference type="PANTHER" id="PTHR21716">
    <property type="entry name" value="TRANSMEMBRANE PROTEIN"/>
    <property type="match status" value="1"/>
</dbReference>
<evidence type="ECO:0000313" key="8">
    <source>
        <dbReference type="Proteomes" id="UP001207605"/>
    </source>
</evidence>